<sequence>MDRIYRVCQNIPIKERLYFPLIIILNWQLDSLKDSQNKAWEILKEIYYYDLEFFNKDMSTLGSDDKDWKFKFNGVNLFFNINHPQHKLHRSRKVNSFITMVVNPSENFQIVAPLVNGGRKVSNMIRDRVKVYNNGIVAETLGISDETKPDWKQYQHEESDAEIPSVCPFHMVEK</sequence>
<accession>A0A7X2KYC4</accession>
<comment type="caution">
    <text evidence="1">The sequence shown here is derived from an EMBL/GenBank/DDBJ whole genome shotgun (WGS) entry which is preliminary data.</text>
</comment>
<gene>
    <name evidence="1" type="ORF">GJU80_05735</name>
</gene>
<dbReference type="PANTHER" id="PTHR40045:SF1">
    <property type="entry name" value="YQCI_YCGG FAMILY PROTEIN"/>
    <property type="match status" value="1"/>
</dbReference>
<dbReference type="AlphaFoldDB" id="A0A7X2KYC4"/>
<proteinExistence type="predicted"/>
<name>A0A7X2KYC4_9NEIS</name>
<dbReference type="EMBL" id="WJXO01000001">
    <property type="protein sequence ID" value="MRN37998.1"/>
    <property type="molecule type" value="Genomic_DNA"/>
</dbReference>
<evidence type="ECO:0008006" key="3">
    <source>
        <dbReference type="Google" id="ProtNLM"/>
    </source>
</evidence>
<dbReference type="InterPro" id="IPR014988">
    <property type="entry name" value="Uncharacterised_YqcI/YcgG"/>
</dbReference>
<dbReference type="Proteomes" id="UP000486297">
    <property type="component" value="Unassembled WGS sequence"/>
</dbReference>
<evidence type="ECO:0000313" key="1">
    <source>
        <dbReference type="EMBL" id="MRN37998.1"/>
    </source>
</evidence>
<dbReference type="PANTHER" id="PTHR40045">
    <property type="entry name" value="YCGG FAMILY PROTEIN"/>
    <property type="match status" value="1"/>
</dbReference>
<keyword evidence="2" id="KW-1185">Reference proteome</keyword>
<evidence type="ECO:0000313" key="2">
    <source>
        <dbReference type="Proteomes" id="UP000486297"/>
    </source>
</evidence>
<organism evidence="1 2">
    <name type="scientific">Neisseria brasiliensis</name>
    <dbReference type="NCBI Taxonomy" id="2666100"/>
    <lineage>
        <taxon>Bacteria</taxon>
        <taxon>Pseudomonadati</taxon>
        <taxon>Pseudomonadota</taxon>
        <taxon>Betaproteobacteria</taxon>
        <taxon>Neisseriales</taxon>
        <taxon>Neisseriaceae</taxon>
        <taxon>Neisseria</taxon>
    </lineage>
</organism>
<reference evidence="1" key="1">
    <citation type="journal article" name="Emerg. Infect. Dis.">
        <title>Two cases of a newly characterized neisseria species.</title>
        <authorList>
            <person name="Mustapha M."/>
            <person name="Lemos A.P.S."/>
            <person name="Harrison L.H."/>
            <person name="Vantyne D."/>
            <person name="Sacchi C.T."/>
        </authorList>
    </citation>
    <scope>NUCLEOTIDE SEQUENCE</scope>
    <source>
        <strain evidence="1">N.95.16</strain>
    </source>
</reference>
<dbReference type="Pfam" id="PF08892">
    <property type="entry name" value="YqcI_YcgG"/>
    <property type="match status" value="1"/>
</dbReference>
<protein>
    <recommendedName>
        <fullName evidence="3">YqcI/YcgG family protein</fullName>
    </recommendedName>
</protein>